<keyword evidence="1" id="KW-0472">Membrane</keyword>
<accession>A0ABN8VRS1</accession>
<evidence type="ECO:0000313" key="3">
    <source>
        <dbReference type="Proteomes" id="UP001152964"/>
    </source>
</evidence>
<feature type="transmembrane region" description="Helical" evidence="1">
    <location>
        <begin position="93"/>
        <end position="116"/>
    </location>
</feature>
<dbReference type="Proteomes" id="UP001152964">
    <property type="component" value="Chromosome 8"/>
</dbReference>
<proteinExistence type="predicted"/>
<organism evidence="2 3">
    <name type="scientific">Saccharomyces eubayanus</name>
    <name type="common">Yeast</name>
    <dbReference type="NCBI Taxonomy" id="1080349"/>
    <lineage>
        <taxon>Eukaryota</taxon>
        <taxon>Fungi</taxon>
        <taxon>Dikarya</taxon>
        <taxon>Ascomycota</taxon>
        <taxon>Saccharomycotina</taxon>
        <taxon>Saccharomycetes</taxon>
        <taxon>Saccharomycetales</taxon>
        <taxon>Saccharomycetaceae</taxon>
        <taxon>Saccharomyces</taxon>
    </lineage>
</organism>
<name>A0ABN8VRS1_SACEU</name>
<sequence>MPSLARAPRGRMSVHTAAASGGSHAQRTLGSFFGCFGVLGLSSYTASAGRFMTWHGTAPAAFPLRCPAARGPRPRPWTPRQPCATPPKHRQGLLCCVFFALAMTCGPLVPAAFFAFHRPPDTVLSKKVAFPPPPPSLSPCLYTYHYFTGFLSVFTPPSCTDR</sequence>
<keyword evidence="1" id="KW-1133">Transmembrane helix</keyword>
<dbReference type="EMBL" id="OX291498">
    <property type="protein sequence ID" value="CAI2032857.1"/>
    <property type="molecule type" value="Genomic_DNA"/>
</dbReference>
<keyword evidence="3" id="KW-1185">Reference proteome</keyword>
<keyword evidence="1" id="KW-0812">Transmembrane</keyword>
<evidence type="ECO:0000256" key="1">
    <source>
        <dbReference type="SAM" id="Phobius"/>
    </source>
</evidence>
<gene>
    <name evidence="2" type="primary">U6500H03730</name>
    <name evidence="2" type="ORF">SEUBUCD650_0H03730</name>
</gene>
<evidence type="ECO:0000313" key="2">
    <source>
        <dbReference type="EMBL" id="CAI2032857.1"/>
    </source>
</evidence>
<protein>
    <submittedName>
        <fullName evidence="2">Uncharacterized protein</fullName>
    </submittedName>
</protein>
<reference evidence="2" key="1">
    <citation type="submission" date="2022-08" db="EMBL/GenBank/DDBJ databases">
        <authorList>
            <person name="Byrne P K."/>
        </authorList>
    </citation>
    <scope>NUCLEOTIDE SEQUENCE</scope>
    <source>
        <strain evidence="2">UCD650</strain>
    </source>
</reference>